<keyword evidence="2" id="KW-1185">Reference proteome</keyword>
<dbReference type="Gene3D" id="2.160.10.10">
    <property type="entry name" value="Hexapeptide repeat proteins"/>
    <property type="match status" value="1"/>
</dbReference>
<organism evidence="1 2">
    <name type="scientific">Saxibacter everestensis</name>
    <dbReference type="NCBI Taxonomy" id="2909229"/>
    <lineage>
        <taxon>Bacteria</taxon>
        <taxon>Bacillati</taxon>
        <taxon>Actinomycetota</taxon>
        <taxon>Actinomycetes</taxon>
        <taxon>Micrococcales</taxon>
        <taxon>Brevibacteriaceae</taxon>
        <taxon>Saxibacter</taxon>
    </lineage>
</organism>
<dbReference type="CDD" id="cd04645">
    <property type="entry name" value="LbH_gamma_CA_like"/>
    <property type="match status" value="1"/>
</dbReference>
<dbReference type="InterPro" id="IPR047324">
    <property type="entry name" value="LbH_gamma_CA-like"/>
</dbReference>
<dbReference type="SUPFAM" id="SSF51161">
    <property type="entry name" value="Trimeric LpxA-like enzymes"/>
    <property type="match status" value="1"/>
</dbReference>
<evidence type="ECO:0000313" key="2">
    <source>
        <dbReference type="Proteomes" id="UP001209083"/>
    </source>
</evidence>
<evidence type="ECO:0000313" key="1">
    <source>
        <dbReference type="EMBL" id="WGW14086.1"/>
    </source>
</evidence>
<dbReference type="PANTHER" id="PTHR13061:SF29">
    <property type="entry name" value="GAMMA CARBONIC ANHYDRASE-LIKE 1, MITOCHONDRIAL-RELATED"/>
    <property type="match status" value="1"/>
</dbReference>
<dbReference type="Proteomes" id="UP001209083">
    <property type="component" value="Chromosome"/>
</dbReference>
<proteinExistence type="predicted"/>
<dbReference type="InterPro" id="IPR011004">
    <property type="entry name" value="Trimer_LpxA-like_sf"/>
</dbReference>
<protein>
    <submittedName>
        <fullName evidence="1">Gamma carbonic anhydrase family protein</fullName>
    </submittedName>
</protein>
<dbReference type="RefSeq" id="WP_349640900.1">
    <property type="nucleotide sequence ID" value="NZ_CP090958.1"/>
</dbReference>
<name>A0ABY8R048_9MICO</name>
<sequence>MNSTPENLSASLFSVNGTAPVIDETAWVAPGATLIGDVKVGAGSSVFYGVVIRADRAPITIGEGTNLQDGTVMHADPGFPATIGDRVSVGHRALLHGCTVEDDVLVGMSATLLNGSHVGSGSLIAAGAVVLEGTVIPPNSLVAGVPAKVRRELTEEDRERVVQNAVTYQEISALHRDHVRPVTR</sequence>
<gene>
    <name evidence="1" type="ORF">LWF01_11070</name>
</gene>
<dbReference type="InterPro" id="IPR050484">
    <property type="entry name" value="Transf_Hexapept/Carb_Anhydrase"/>
</dbReference>
<reference evidence="1 2" key="1">
    <citation type="submission" date="2023-05" db="EMBL/GenBank/DDBJ databases">
        <title>Lithophilousrod everest ZFBP1038 complete genpme.</title>
        <authorList>
            <person name="Tian M."/>
        </authorList>
    </citation>
    <scope>NUCLEOTIDE SEQUENCE [LARGE SCALE GENOMIC DNA]</scope>
    <source>
        <strain evidence="1 2">ZFBP1038</strain>
    </source>
</reference>
<dbReference type="PANTHER" id="PTHR13061">
    <property type="entry name" value="DYNACTIN SUBUNIT P25"/>
    <property type="match status" value="1"/>
</dbReference>
<accession>A0ABY8R048</accession>
<dbReference type="EMBL" id="CP090958">
    <property type="protein sequence ID" value="WGW14086.1"/>
    <property type="molecule type" value="Genomic_DNA"/>
</dbReference>